<dbReference type="KEGG" id="scac:106084871"/>
<comment type="catalytic activity">
    <reaction evidence="9">
        <text>4-hydroxybutanoate + 2-oxoglutarate = (R)-2-hydroxyglutarate + succinate semialdehyde</text>
        <dbReference type="Rhea" id="RHEA:24734"/>
        <dbReference type="ChEBI" id="CHEBI:15801"/>
        <dbReference type="ChEBI" id="CHEBI:16724"/>
        <dbReference type="ChEBI" id="CHEBI:16810"/>
        <dbReference type="ChEBI" id="CHEBI:57706"/>
        <dbReference type="EC" id="1.1.99.24"/>
    </reaction>
</comment>
<keyword evidence="7" id="KW-0496">Mitochondrion</keyword>
<keyword evidence="6" id="KW-0560">Oxidoreductase</keyword>
<evidence type="ECO:0000259" key="11">
    <source>
        <dbReference type="Pfam" id="PF00465"/>
    </source>
</evidence>
<evidence type="ECO:0000256" key="7">
    <source>
        <dbReference type="ARBA" id="ARBA00023128"/>
    </source>
</evidence>
<evidence type="ECO:0000256" key="5">
    <source>
        <dbReference type="ARBA" id="ARBA00022946"/>
    </source>
</evidence>
<dbReference type="InterPro" id="IPR001670">
    <property type="entry name" value="ADH_Fe/GldA"/>
</dbReference>
<dbReference type="PANTHER" id="PTHR11496:SF83">
    <property type="entry name" value="HYDROXYACID-OXOACID TRANSHYDROGENASE, MITOCHONDRIAL"/>
    <property type="match status" value="1"/>
</dbReference>
<dbReference type="InterPro" id="IPR042157">
    <property type="entry name" value="HOT"/>
</dbReference>
<dbReference type="GO" id="GO:0047988">
    <property type="term" value="F:hydroxyacid-oxoacid transhydrogenase activity"/>
    <property type="evidence" value="ECO:0007669"/>
    <property type="project" value="UniProtKB-EC"/>
</dbReference>
<dbReference type="InterPro" id="IPR056798">
    <property type="entry name" value="ADH_Fe_C"/>
</dbReference>
<comment type="function">
    <text evidence="8">Catalyzes the cofactor-independent reversible oxidation of gamma-hydroxybutyrate (GHB) to succinic semialdehyde (SSA) coupled to reduction of 2-ketoglutarate (2-KG) to D-2-hydroxyglutarate (D-2-HG). L-3-hydroxybutyrate (L-3-OHB) is also a substrate for HOT when using 2-KG as hydrogen acceptor, resulting in the formation of D-2-HG.</text>
</comment>
<evidence type="ECO:0000259" key="12">
    <source>
        <dbReference type="Pfam" id="PF25137"/>
    </source>
</evidence>
<protein>
    <recommendedName>
        <fullName evidence="10">Probable hydroxyacid-oxoacid transhydrogenase, mitochondrial</fullName>
        <ecNumber evidence="4">1.1.99.24</ecNumber>
    </recommendedName>
</protein>
<evidence type="ECO:0000256" key="6">
    <source>
        <dbReference type="ARBA" id="ARBA00023002"/>
    </source>
</evidence>
<comment type="catalytic activity">
    <reaction evidence="1">
        <text>(S)-3-hydroxybutanoate + 2-oxoglutarate = (R)-2-hydroxyglutarate + acetoacetate</text>
        <dbReference type="Rhea" id="RHEA:23048"/>
        <dbReference type="ChEBI" id="CHEBI:11047"/>
        <dbReference type="ChEBI" id="CHEBI:13705"/>
        <dbReference type="ChEBI" id="CHEBI:15801"/>
        <dbReference type="ChEBI" id="CHEBI:16810"/>
        <dbReference type="EC" id="1.1.99.24"/>
    </reaction>
</comment>
<dbReference type="SUPFAM" id="SSF56796">
    <property type="entry name" value="Dehydroquinate synthase-like"/>
    <property type="match status" value="1"/>
</dbReference>
<evidence type="ECO:0000256" key="3">
    <source>
        <dbReference type="ARBA" id="ARBA00010005"/>
    </source>
</evidence>
<dbReference type="Gene3D" id="1.20.1090.10">
    <property type="entry name" value="Dehydroquinate synthase-like - alpha domain"/>
    <property type="match status" value="1"/>
</dbReference>
<keyword evidence="5" id="KW-0809">Transit peptide</keyword>
<comment type="similarity">
    <text evidence="3">Belongs to the iron-containing alcohol dehydrogenase family. Hydroxyacid-oxoacid transhydrogenase subfamily.</text>
</comment>
<organism evidence="13 14">
    <name type="scientific">Stomoxys calcitrans</name>
    <name type="common">Stable fly</name>
    <name type="synonym">Conops calcitrans</name>
    <dbReference type="NCBI Taxonomy" id="35570"/>
    <lineage>
        <taxon>Eukaryota</taxon>
        <taxon>Metazoa</taxon>
        <taxon>Ecdysozoa</taxon>
        <taxon>Arthropoda</taxon>
        <taxon>Hexapoda</taxon>
        <taxon>Insecta</taxon>
        <taxon>Pterygota</taxon>
        <taxon>Neoptera</taxon>
        <taxon>Endopterygota</taxon>
        <taxon>Diptera</taxon>
        <taxon>Brachycera</taxon>
        <taxon>Muscomorpha</taxon>
        <taxon>Muscoidea</taxon>
        <taxon>Muscidae</taxon>
        <taxon>Stomoxys</taxon>
    </lineage>
</organism>
<evidence type="ECO:0000313" key="13">
    <source>
        <dbReference type="EnsemblMetazoa" id="SCAU000813-PA"/>
    </source>
</evidence>
<dbReference type="FunFam" id="1.20.1090.10:FF:000003">
    <property type="entry name" value="Probable hydroxyacid-oxoacid transhydrogenase, mitochondrial"/>
    <property type="match status" value="1"/>
</dbReference>
<keyword evidence="14" id="KW-1185">Reference proteome</keyword>
<dbReference type="Proteomes" id="UP000095300">
    <property type="component" value="Unassembled WGS sequence"/>
</dbReference>
<dbReference type="EnsemblMetazoa" id="SCAU000813-RA">
    <property type="protein sequence ID" value="SCAU000813-PA"/>
    <property type="gene ID" value="SCAU000813"/>
</dbReference>
<dbReference type="Pfam" id="PF25137">
    <property type="entry name" value="ADH_Fe_C"/>
    <property type="match status" value="1"/>
</dbReference>
<sequence length="464" mass="50040">MSRKNVINLINTVVTNSCKCPAHSSGYGSMAAAATQTGKMEYAFEMSSSTVRFGPGVTAELGADLRNCGAKTICIVTDRNVVKLPSVQTAFDSLKRNGIDFEVYDQTRVEPTDESLWDAAMFARSKEFDAFVAIGGGSSIDTCKAANLYSCDKEADFLDYVNQPIGKGKEINVTLKPLIAVPTTSGTGSETTGAAIFDYKKLHCKTGISSKYLKPKLGLIDPLHTLTQPERVMAYSGFDVFCHALESFTAIDYRERGLAPADPSLRPVYQGRNPISDVWARFALTTIRENFLPAIYQADNLAARSKMHLASTMAGVGFGNAGVHLPHGLSYPISGQVRKFCPQGYDKDHAIIPHGLSVIITAPAVFEFTAAACPERHLEAAQLLGADIGQAKAVDAGKILGDCIRNIMQKAGIENGLRALGFEKTDVASLVEGALPQERILKLAPIEQSRENLSGILENSMEVY</sequence>
<feature type="domain" description="Fe-containing alcohol dehydrogenase-like C-terminal" evidence="12">
    <location>
        <begin position="272"/>
        <end position="460"/>
    </location>
</feature>
<dbReference type="GO" id="GO:0046872">
    <property type="term" value="F:metal ion binding"/>
    <property type="evidence" value="ECO:0007669"/>
    <property type="project" value="InterPro"/>
</dbReference>
<name>A0A1I8NP78_STOCA</name>
<dbReference type="VEuPathDB" id="VectorBase:SCAU000813"/>
<evidence type="ECO:0000313" key="14">
    <source>
        <dbReference type="Proteomes" id="UP000095300"/>
    </source>
</evidence>
<feature type="domain" description="Alcohol dehydrogenase iron-type/glycerol dehydrogenase GldA" evidence="11">
    <location>
        <begin position="50"/>
        <end position="222"/>
    </location>
</feature>
<dbReference type="EC" id="1.1.99.24" evidence="4"/>
<dbReference type="GO" id="GO:0004022">
    <property type="term" value="F:alcohol dehydrogenase (NAD+) activity"/>
    <property type="evidence" value="ECO:0007669"/>
    <property type="project" value="InterPro"/>
</dbReference>
<evidence type="ECO:0000256" key="1">
    <source>
        <dbReference type="ARBA" id="ARBA00000813"/>
    </source>
</evidence>
<dbReference type="PANTHER" id="PTHR11496">
    <property type="entry name" value="ALCOHOL DEHYDROGENASE"/>
    <property type="match status" value="1"/>
</dbReference>
<dbReference type="FunFam" id="3.40.50.1970:FF:000010">
    <property type="entry name" value="Probable hydroxyacid-oxoacid transhydrogenase, mitochondrial"/>
    <property type="match status" value="1"/>
</dbReference>
<evidence type="ECO:0000256" key="10">
    <source>
        <dbReference type="ARBA" id="ARBA00070550"/>
    </source>
</evidence>
<proteinExistence type="inferred from homology"/>
<dbReference type="GO" id="GO:0005739">
    <property type="term" value="C:mitochondrion"/>
    <property type="evidence" value="ECO:0007669"/>
    <property type="project" value="UniProtKB-SubCell"/>
</dbReference>
<dbReference type="AlphaFoldDB" id="A0A1I8NP78"/>
<dbReference type="InterPro" id="IPR039697">
    <property type="entry name" value="Alcohol_dehydrogenase_Fe"/>
</dbReference>
<reference evidence="13" key="1">
    <citation type="submission" date="2020-05" db="UniProtKB">
        <authorList>
            <consortium name="EnsemblMetazoa"/>
        </authorList>
    </citation>
    <scope>IDENTIFICATION</scope>
    <source>
        <strain evidence="13">USDA</strain>
    </source>
</reference>
<evidence type="ECO:0000256" key="8">
    <source>
        <dbReference type="ARBA" id="ARBA00024921"/>
    </source>
</evidence>
<dbReference type="STRING" id="35570.A0A1I8NP78"/>
<gene>
    <name evidence="13" type="primary">106084871</name>
</gene>
<dbReference type="CDD" id="cd08190">
    <property type="entry name" value="HOT"/>
    <property type="match status" value="1"/>
</dbReference>
<evidence type="ECO:0000256" key="9">
    <source>
        <dbReference type="ARBA" id="ARBA00049496"/>
    </source>
</evidence>
<dbReference type="OrthoDB" id="339764at2759"/>
<evidence type="ECO:0000256" key="2">
    <source>
        <dbReference type="ARBA" id="ARBA00004173"/>
    </source>
</evidence>
<dbReference type="Pfam" id="PF00465">
    <property type="entry name" value="Fe-ADH"/>
    <property type="match status" value="1"/>
</dbReference>
<accession>A0A1I8NP78</accession>
<comment type="subcellular location">
    <subcellularLocation>
        <location evidence="2">Mitochondrion</location>
    </subcellularLocation>
</comment>
<evidence type="ECO:0000256" key="4">
    <source>
        <dbReference type="ARBA" id="ARBA00013182"/>
    </source>
</evidence>
<dbReference type="Gene3D" id="3.40.50.1970">
    <property type="match status" value="1"/>
</dbReference>